<dbReference type="RefSeq" id="WP_206678733.1">
    <property type="nucleotide sequence ID" value="NZ_WTPX01000105.1"/>
</dbReference>
<accession>A0ABX1VFU9</accession>
<name>A0ABX1VFU9_9PLAN</name>
<keyword evidence="3" id="KW-1185">Reference proteome</keyword>
<dbReference type="InterPro" id="IPR045584">
    <property type="entry name" value="Pilin-like"/>
</dbReference>
<keyword evidence="1" id="KW-0472">Membrane</keyword>
<evidence type="ECO:0000313" key="2">
    <source>
        <dbReference type="EMBL" id="NNJ26891.1"/>
    </source>
</evidence>
<dbReference type="Gene3D" id="3.30.700.10">
    <property type="entry name" value="Glycoprotein, Type 4 Pilin"/>
    <property type="match status" value="1"/>
</dbReference>
<organism evidence="2 3">
    <name type="scientific">Alienimonas chondri</name>
    <dbReference type="NCBI Taxonomy" id="2681879"/>
    <lineage>
        <taxon>Bacteria</taxon>
        <taxon>Pseudomonadati</taxon>
        <taxon>Planctomycetota</taxon>
        <taxon>Planctomycetia</taxon>
        <taxon>Planctomycetales</taxon>
        <taxon>Planctomycetaceae</taxon>
        <taxon>Alienimonas</taxon>
    </lineage>
</organism>
<evidence type="ECO:0000256" key="1">
    <source>
        <dbReference type="SAM" id="Phobius"/>
    </source>
</evidence>
<dbReference type="Proteomes" id="UP000609651">
    <property type="component" value="Unassembled WGS sequence"/>
</dbReference>
<feature type="transmembrane region" description="Helical" evidence="1">
    <location>
        <begin position="21"/>
        <end position="47"/>
    </location>
</feature>
<protein>
    <recommendedName>
        <fullName evidence="4">Prepilin-type N-terminal cleavage/methylation domain-containing protein</fullName>
    </recommendedName>
</protein>
<sequence>MSPRFSRSIASLPRTPRGAFTLIELLVVISIIAILLSLTVSVTLAFVTSAREAATQTTLAKIKGKLERRTQALRQGMETGSGNASRVGSGAAGPLRLKMEMLNRMPSYLYPRGAGPDGDFGTADDPLPLSENDHLVALVRGNGTVTALFDDANYRNDPTASSEALLLFLTQGETYGVADTDEDAFKESELADADGDGLREIVDGFGNPIRFYRWPTRLIRPAPDADNNGLVSEAEAQADNTDGRWPMSAYGTTESAGSTAALLGSTLPSREFGDAGEITADATNGDPFLPTLGSALRSDPDDRFAQIHFGFATIFRRALTNPADPYSDMPALGKDFERLFHTPTTFYSPIAVSAGADGELGLYEPQDRENFGHLAQFKEPVAALDNLTTAQTGF</sequence>
<reference evidence="2 3" key="1">
    <citation type="journal article" date="2020" name="Syst. Appl. Microbiol.">
        <title>Alienimonas chondri sp. nov., a novel planctomycete isolated from the biofilm of the red alga Chondrus crispus.</title>
        <authorList>
            <person name="Vitorino I."/>
            <person name="Albuquerque L."/>
            <person name="Wiegand S."/>
            <person name="Kallscheuer N."/>
            <person name="da Costa M.S."/>
            <person name="Lobo-da-Cunha A."/>
            <person name="Jogler C."/>
            <person name="Lage O.M."/>
        </authorList>
    </citation>
    <scope>NUCLEOTIDE SEQUENCE [LARGE SCALE GENOMIC DNA]</scope>
    <source>
        <strain evidence="2 3">LzC2</strain>
    </source>
</reference>
<keyword evidence="1" id="KW-1133">Transmembrane helix</keyword>
<comment type="caution">
    <text evidence="2">The sequence shown here is derived from an EMBL/GenBank/DDBJ whole genome shotgun (WGS) entry which is preliminary data.</text>
</comment>
<dbReference type="InterPro" id="IPR012902">
    <property type="entry name" value="N_methyl_site"/>
</dbReference>
<gene>
    <name evidence="2" type="ORF">LzC2_29870</name>
</gene>
<dbReference type="SUPFAM" id="SSF54523">
    <property type="entry name" value="Pili subunits"/>
    <property type="match status" value="1"/>
</dbReference>
<keyword evidence="1" id="KW-0812">Transmembrane</keyword>
<dbReference type="Pfam" id="PF07963">
    <property type="entry name" value="N_methyl"/>
    <property type="match status" value="1"/>
</dbReference>
<evidence type="ECO:0000313" key="3">
    <source>
        <dbReference type="Proteomes" id="UP000609651"/>
    </source>
</evidence>
<dbReference type="NCBIfam" id="TIGR02532">
    <property type="entry name" value="IV_pilin_GFxxxE"/>
    <property type="match status" value="1"/>
</dbReference>
<dbReference type="EMBL" id="WTPX01000105">
    <property type="protein sequence ID" value="NNJ26891.1"/>
    <property type="molecule type" value="Genomic_DNA"/>
</dbReference>
<proteinExistence type="predicted"/>
<evidence type="ECO:0008006" key="4">
    <source>
        <dbReference type="Google" id="ProtNLM"/>
    </source>
</evidence>